<feature type="binding site" evidence="12">
    <location>
        <position position="498"/>
    </location>
    <ligand>
        <name>ATP</name>
        <dbReference type="ChEBI" id="CHEBI:30616"/>
    </ligand>
</feature>
<dbReference type="GO" id="GO:0005524">
    <property type="term" value="F:ATP binding"/>
    <property type="evidence" value="ECO:0007669"/>
    <property type="project" value="UniProtKB-UniRule"/>
</dbReference>
<dbReference type="InterPro" id="IPR008271">
    <property type="entry name" value="Ser/Thr_kinase_AS"/>
</dbReference>
<keyword evidence="18" id="KW-1185">Reference proteome</keyword>
<evidence type="ECO:0000256" key="5">
    <source>
        <dbReference type="ARBA" id="ARBA00022729"/>
    </source>
</evidence>
<dbReference type="Pfam" id="PF14380">
    <property type="entry name" value="WAK_assoc"/>
    <property type="match status" value="1"/>
</dbReference>
<dbReference type="GO" id="GO:0016020">
    <property type="term" value="C:membrane"/>
    <property type="evidence" value="ECO:0007669"/>
    <property type="project" value="UniProtKB-SubCell"/>
</dbReference>
<evidence type="ECO:0000313" key="18">
    <source>
        <dbReference type="Proteomes" id="UP000631114"/>
    </source>
</evidence>
<evidence type="ECO:0000256" key="14">
    <source>
        <dbReference type="SAM" id="Phobius"/>
    </source>
</evidence>
<dbReference type="AlphaFoldDB" id="A0A835I357"/>
<dbReference type="PROSITE" id="PS00107">
    <property type="entry name" value="PROTEIN_KINASE_ATP"/>
    <property type="match status" value="1"/>
</dbReference>
<keyword evidence="4 14" id="KW-0812">Transmembrane</keyword>
<proteinExistence type="predicted"/>
<dbReference type="PROSITE" id="PS50011">
    <property type="entry name" value="PROTEIN_KINASE_DOM"/>
    <property type="match status" value="1"/>
</dbReference>
<gene>
    <name evidence="17" type="ORF">IFM89_022337</name>
</gene>
<feature type="transmembrane region" description="Helical" evidence="14">
    <location>
        <begin position="410"/>
        <end position="435"/>
    </location>
</feature>
<keyword evidence="3" id="KW-0808">Transferase</keyword>
<dbReference type="GO" id="GO:0004674">
    <property type="term" value="F:protein serine/threonine kinase activity"/>
    <property type="evidence" value="ECO:0007669"/>
    <property type="project" value="UniProtKB-KW"/>
</dbReference>
<evidence type="ECO:0000259" key="16">
    <source>
        <dbReference type="PROSITE" id="PS50011"/>
    </source>
</evidence>
<evidence type="ECO:0000256" key="1">
    <source>
        <dbReference type="ARBA" id="ARBA00004479"/>
    </source>
</evidence>
<dbReference type="InterPro" id="IPR011009">
    <property type="entry name" value="Kinase-like_dom_sf"/>
</dbReference>
<keyword evidence="10 14" id="KW-0472">Membrane</keyword>
<feature type="compositionally biased region" description="Polar residues" evidence="13">
    <location>
        <begin position="782"/>
        <end position="798"/>
    </location>
</feature>
<dbReference type="Gene3D" id="1.10.510.10">
    <property type="entry name" value="Transferase(Phosphotransferase) domain 1"/>
    <property type="match status" value="1"/>
</dbReference>
<dbReference type="SMART" id="SM00220">
    <property type="entry name" value="S_TKc"/>
    <property type="match status" value="1"/>
</dbReference>
<dbReference type="OrthoDB" id="1918632at2759"/>
<dbReference type="EMBL" id="JADFTS010000004">
    <property type="protein sequence ID" value="KAF9610426.1"/>
    <property type="molecule type" value="Genomic_DNA"/>
</dbReference>
<dbReference type="Pfam" id="PF07714">
    <property type="entry name" value="PK_Tyr_Ser-Thr"/>
    <property type="match status" value="1"/>
</dbReference>
<feature type="signal peptide" evidence="15">
    <location>
        <begin position="1"/>
        <end position="29"/>
    </location>
</feature>
<dbReference type="Gene3D" id="3.30.200.20">
    <property type="entry name" value="Phosphorylase Kinase, domain 1"/>
    <property type="match status" value="1"/>
</dbReference>
<feature type="chain" id="PRO_5032995916" description="Protein kinase domain-containing protein" evidence="15">
    <location>
        <begin position="30"/>
        <end position="798"/>
    </location>
</feature>
<dbReference type="InterPro" id="IPR017441">
    <property type="entry name" value="Protein_kinase_ATP_BS"/>
</dbReference>
<dbReference type="Proteomes" id="UP000631114">
    <property type="component" value="Unassembled WGS sequence"/>
</dbReference>
<evidence type="ECO:0000256" key="11">
    <source>
        <dbReference type="ARBA" id="ARBA00023180"/>
    </source>
</evidence>
<evidence type="ECO:0000256" key="15">
    <source>
        <dbReference type="SAM" id="SignalP"/>
    </source>
</evidence>
<dbReference type="PANTHER" id="PTHR27009">
    <property type="entry name" value="RUST RESISTANCE KINASE LR10-RELATED"/>
    <property type="match status" value="1"/>
</dbReference>
<dbReference type="PROSITE" id="PS00108">
    <property type="entry name" value="PROTEIN_KINASE_ST"/>
    <property type="match status" value="1"/>
</dbReference>
<evidence type="ECO:0000256" key="2">
    <source>
        <dbReference type="ARBA" id="ARBA00022527"/>
    </source>
</evidence>
<keyword evidence="5 15" id="KW-0732">Signal</keyword>
<evidence type="ECO:0000256" key="4">
    <source>
        <dbReference type="ARBA" id="ARBA00022692"/>
    </source>
</evidence>
<keyword evidence="9 14" id="KW-1133">Transmembrane helix</keyword>
<name>A0A835I357_9MAGN</name>
<dbReference type="FunFam" id="1.10.510.10:FF:000537">
    <property type="entry name" value="Putative receptor-like protein kinase"/>
    <property type="match status" value="1"/>
</dbReference>
<evidence type="ECO:0000256" key="7">
    <source>
        <dbReference type="ARBA" id="ARBA00022777"/>
    </source>
</evidence>
<accession>A0A835I357</accession>
<dbReference type="InterPro" id="IPR000719">
    <property type="entry name" value="Prot_kinase_dom"/>
</dbReference>
<protein>
    <recommendedName>
        <fullName evidence="16">Protein kinase domain-containing protein</fullName>
    </recommendedName>
</protein>
<comment type="caution">
    <text evidence="17">The sequence shown here is derived from an EMBL/GenBank/DDBJ whole genome shotgun (WGS) entry which is preliminary data.</text>
</comment>
<keyword evidence="2" id="KW-0723">Serine/threonine-protein kinase</keyword>
<organism evidence="17 18">
    <name type="scientific">Coptis chinensis</name>
    <dbReference type="NCBI Taxonomy" id="261450"/>
    <lineage>
        <taxon>Eukaryota</taxon>
        <taxon>Viridiplantae</taxon>
        <taxon>Streptophyta</taxon>
        <taxon>Embryophyta</taxon>
        <taxon>Tracheophyta</taxon>
        <taxon>Spermatophyta</taxon>
        <taxon>Magnoliopsida</taxon>
        <taxon>Ranunculales</taxon>
        <taxon>Ranunculaceae</taxon>
        <taxon>Coptidoideae</taxon>
        <taxon>Coptis</taxon>
    </lineage>
</organism>
<feature type="region of interest" description="Disordered" evidence="13">
    <location>
        <begin position="779"/>
        <end position="798"/>
    </location>
</feature>
<keyword evidence="6 12" id="KW-0547">Nucleotide-binding</keyword>
<dbReference type="SUPFAM" id="SSF56112">
    <property type="entry name" value="Protein kinase-like (PK-like)"/>
    <property type="match status" value="1"/>
</dbReference>
<evidence type="ECO:0000256" key="10">
    <source>
        <dbReference type="ARBA" id="ARBA00023136"/>
    </source>
</evidence>
<dbReference type="FunFam" id="3.30.200.20:FF:000178">
    <property type="entry name" value="serine/threonine-protein kinase PBS1-like"/>
    <property type="match status" value="1"/>
</dbReference>
<keyword evidence="7" id="KW-0418">Kinase</keyword>
<evidence type="ECO:0000256" key="8">
    <source>
        <dbReference type="ARBA" id="ARBA00022840"/>
    </source>
</evidence>
<dbReference type="InterPro" id="IPR032872">
    <property type="entry name" value="WAK_assoc_C"/>
</dbReference>
<comment type="subcellular location">
    <subcellularLocation>
        <location evidence="1">Membrane</location>
        <topology evidence="1">Single-pass type I membrane protein</topology>
    </subcellularLocation>
</comment>
<evidence type="ECO:0000256" key="6">
    <source>
        <dbReference type="ARBA" id="ARBA00022741"/>
    </source>
</evidence>
<evidence type="ECO:0000256" key="13">
    <source>
        <dbReference type="SAM" id="MobiDB-lite"/>
    </source>
</evidence>
<sequence>MAQLQKFTVPILSFLYLTTISLFLSSTQSQQLLPSRPTSNDPSYYYNLCAPSTCNNFSLPYPFALPTPCHDPSTLQPLCPTNLTFLLTSALSSDTFRVLYINYIDSNTTTFLVASDSLFTCGAHISRPVYTSDASILTLSSNYTPGTHLNCTGPIPLNGLQGLQNASCLGCNGQDGSNLCYYAPWLVTYPNCETYHMYTLGGPFNASSVRDLRAYLQSGFQLMYGKPQNCRGCEASGDSLFTCGEQVSRPNYLSDASVFSLPFNYTPGTHFNCTGPIPSTNTIQGLQNASCIGCNGQDPSHICYYAPGFVTYPTCETYHMFSRGSSFNASSVSDMRAYLRAGFQLRYVKPLECRGCEISGGRCGSQPTSGSFVCFCLSSVHRLNCSDGITEDISTWVKGPGKGGNGLSRAVIAAISASASVLSLVILVVLLVLFVRRRKQSSLFNKETISSISPTRYSYSQLKKFTNNFSSKLGEGGFGSVYKGTILQSGTEVPVAVKILKKSKQIEKQFMNEVATIGSVHHHNLVSMLGYCFDGATHAVVYEFMENGSLDRYIYKTKKENDGAENESITDYKQLSSKQVFNIALETARGILYLHQGCRSRILHCDIKPPNVLLDSNFSAKVADFGLARMIEKDQSHLSLTGAQGTPGYAAPEMWLKTFGPVTEKSDVYSYGMLLLEMVGRRKNYDPEAADPSQVYFPEWLYNKIERDEFPLLVRKGEDNVSSDVVGGEKSAAEEDDKAVQRMSLVGFWCIQHIPSNRPSMDRVIQMLEGHIEIGISPHPFPQTTLGSHESTSQDALV</sequence>
<evidence type="ECO:0000313" key="17">
    <source>
        <dbReference type="EMBL" id="KAF9610426.1"/>
    </source>
</evidence>
<evidence type="ECO:0000256" key="12">
    <source>
        <dbReference type="PROSITE-ProRule" id="PRU10141"/>
    </source>
</evidence>
<keyword evidence="11" id="KW-0325">Glycoprotein</keyword>
<reference evidence="17 18" key="1">
    <citation type="submission" date="2020-10" db="EMBL/GenBank/DDBJ databases">
        <title>The Coptis chinensis genome and diversification of protoberbering-type alkaloids.</title>
        <authorList>
            <person name="Wang B."/>
            <person name="Shu S."/>
            <person name="Song C."/>
            <person name="Liu Y."/>
        </authorList>
    </citation>
    <scope>NUCLEOTIDE SEQUENCE [LARGE SCALE GENOMIC DNA]</scope>
    <source>
        <strain evidence="17">HL-2020</strain>
        <tissue evidence="17">Leaf</tissue>
    </source>
</reference>
<keyword evidence="8 12" id="KW-0067">ATP-binding</keyword>
<evidence type="ECO:0000256" key="9">
    <source>
        <dbReference type="ARBA" id="ARBA00022989"/>
    </source>
</evidence>
<dbReference type="InterPro" id="IPR045874">
    <property type="entry name" value="LRK10/LRL21-25-like"/>
</dbReference>
<evidence type="ECO:0000256" key="3">
    <source>
        <dbReference type="ARBA" id="ARBA00022679"/>
    </source>
</evidence>
<feature type="domain" description="Protein kinase" evidence="16">
    <location>
        <begin position="467"/>
        <end position="782"/>
    </location>
</feature>
<dbReference type="InterPro" id="IPR001245">
    <property type="entry name" value="Ser-Thr/Tyr_kinase_cat_dom"/>
</dbReference>